<keyword evidence="6" id="KW-1185">Reference proteome</keyword>
<dbReference type="InterPro" id="IPR036388">
    <property type="entry name" value="WH-like_DNA-bd_sf"/>
</dbReference>
<dbReference type="Gene3D" id="1.10.10.10">
    <property type="entry name" value="Winged helix-like DNA-binding domain superfamily/Winged helix DNA-binding domain"/>
    <property type="match status" value="1"/>
</dbReference>
<dbReference type="PANTHER" id="PTHR30154">
    <property type="entry name" value="LEUCINE-RESPONSIVE REGULATORY PROTEIN"/>
    <property type="match status" value="1"/>
</dbReference>
<comment type="caution">
    <text evidence="5">The sequence shown here is derived from an EMBL/GenBank/DDBJ whole genome shotgun (WGS) entry which is preliminary data.</text>
</comment>
<dbReference type="Gene3D" id="3.30.70.920">
    <property type="match status" value="1"/>
</dbReference>
<keyword evidence="3" id="KW-0804">Transcription</keyword>
<dbReference type="GO" id="GO:0005829">
    <property type="term" value="C:cytosol"/>
    <property type="evidence" value="ECO:0007669"/>
    <property type="project" value="TreeGrafter"/>
</dbReference>
<dbReference type="InterPro" id="IPR000485">
    <property type="entry name" value="AsnC-type_HTH_dom"/>
</dbReference>
<proteinExistence type="predicted"/>
<dbReference type="InterPro" id="IPR019887">
    <property type="entry name" value="Tscrpt_reg_AsnC/Lrp_C"/>
</dbReference>
<dbReference type="SMART" id="SM00344">
    <property type="entry name" value="HTH_ASNC"/>
    <property type="match status" value="1"/>
</dbReference>
<dbReference type="AlphaFoldDB" id="A0A2N5X5X6"/>
<feature type="domain" description="HTH asnC-type" evidence="4">
    <location>
        <begin position="7"/>
        <end position="68"/>
    </location>
</feature>
<dbReference type="EMBL" id="PKUS01000003">
    <property type="protein sequence ID" value="PLW69894.1"/>
    <property type="molecule type" value="Genomic_DNA"/>
</dbReference>
<dbReference type="PRINTS" id="PR00033">
    <property type="entry name" value="HTHASNC"/>
</dbReference>
<dbReference type="SUPFAM" id="SSF46785">
    <property type="entry name" value="Winged helix' DNA-binding domain"/>
    <property type="match status" value="1"/>
</dbReference>
<evidence type="ECO:0000259" key="4">
    <source>
        <dbReference type="PROSITE" id="PS50956"/>
    </source>
</evidence>
<dbReference type="SUPFAM" id="SSF54909">
    <property type="entry name" value="Dimeric alpha+beta barrel"/>
    <property type="match status" value="1"/>
</dbReference>
<dbReference type="InterPro" id="IPR036390">
    <property type="entry name" value="WH_DNA-bd_sf"/>
</dbReference>
<accession>A0A2N5X5X6</accession>
<gene>
    <name evidence="5" type="ORF">C0039_05025</name>
</gene>
<dbReference type="GO" id="GO:0043565">
    <property type="term" value="F:sequence-specific DNA binding"/>
    <property type="evidence" value="ECO:0007669"/>
    <property type="project" value="InterPro"/>
</dbReference>
<dbReference type="OrthoDB" id="166264at2"/>
<dbReference type="GO" id="GO:0043200">
    <property type="term" value="P:response to amino acid"/>
    <property type="evidence" value="ECO:0007669"/>
    <property type="project" value="TreeGrafter"/>
</dbReference>
<evidence type="ECO:0000256" key="2">
    <source>
        <dbReference type="ARBA" id="ARBA00023125"/>
    </source>
</evidence>
<sequence length="162" mass="18484">MAADQQLDKIDHAILEALQANCSLSYTELAQRVHLSATPCARRVKLLEDRGYFRGRVMLLDPDRVGLPVNVFVQVTLHHQVKANLQAFEQAVAQWPEVMECYLMTGDFDYLMRVVVPDLRSYQRFLDESLTPTPGIDNIRSSFSIKQVAYRTALPLNHLIPE</sequence>
<dbReference type="InterPro" id="IPR011008">
    <property type="entry name" value="Dimeric_a/b-barrel"/>
</dbReference>
<evidence type="ECO:0000256" key="1">
    <source>
        <dbReference type="ARBA" id="ARBA00023015"/>
    </source>
</evidence>
<protein>
    <submittedName>
        <fullName evidence="5">ArsR family transcriptional regulator</fullName>
    </submittedName>
</protein>
<dbReference type="Pfam" id="PF13412">
    <property type="entry name" value="HTH_24"/>
    <property type="match status" value="1"/>
</dbReference>
<dbReference type="PANTHER" id="PTHR30154:SF34">
    <property type="entry name" value="TRANSCRIPTIONAL REGULATOR AZLB"/>
    <property type="match status" value="1"/>
</dbReference>
<keyword evidence="1" id="KW-0805">Transcription regulation</keyword>
<dbReference type="Pfam" id="PF01037">
    <property type="entry name" value="AsnC_trans_reg"/>
    <property type="match status" value="1"/>
</dbReference>
<reference evidence="5 6" key="1">
    <citation type="submission" date="2018-01" db="EMBL/GenBank/DDBJ databases">
        <title>The draft genome sequence of Halioglobus lutimaris HF004.</title>
        <authorList>
            <person name="Du Z.-J."/>
            <person name="Shi M.-J."/>
        </authorList>
    </citation>
    <scope>NUCLEOTIDE SEQUENCE [LARGE SCALE GENOMIC DNA]</scope>
    <source>
        <strain evidence="5 6">HF004</strain>
    </source>
</reference>
<keyword evidence="2" id="KW-0238">DNA-binding</keyword>
<dbReference type="Proteomes" id="UP000235005">
    <property type="component" value="Unassembled WGS sequence"/>
</dbReference>
<evidence type="ECO:0000256" key="3">
    <source>
        <dbReference type="ARBA" id="ARBA00023163"/>
    </source>
</evidence>
<organism evidence="5 6">
    <name type="scientific">Pseudohalioglobus lutimaris</name>
    <dbReference type="NCBI Taxonomy" id="1737061"/>
    <lineage>
        <taxon>Bacteria</taxon>
        <taxon>Pseudomonadati</taxon>
        <taxon>Pseudomonadota</taxon>
        <taxon>Gammaproteobacteria</taxon>
        <taxon>Cellvibrionales</taxon>
        <taxon>Halieaceae</taxon>
        <taxon>Pseudohalioglobus</taxon>
    </lineage>
</organism>
<evidence type="ECO:0000313" key="5">
    <source>
        <dbReference type="EMBL" id="PLW69894.1"/>
    </source>
</evidence>
<evidence type="ECO:0000313" key="6">
    <source>
        <dbReference type="Proteomes" id="UP000235005"/>
    </source>
</evidence>
<dbReference type="RefSeq" id="WP_101517427.1">
    <property type="nucleotide sequence ID" value="NZ_PKUS01000003.1"/>
</dbReference>
<dbReference type="PROSITE" id="PS50956">
    <property type="entry name" value="HTH_ASNC_2"/>
    <property type="match status" value="1"/>
</dbReference>
<name>A0A2N5X5X6_9GAMM</name>
<dbReference type="InterPro" id="IPR019888">
    <property type="entry name" value="Tscrpt_reg_AsnC-like"/>
</dbReference>